<reference evidence="12 13" key="1">
    <citation type="journal article" date="2012" name="J. Am. Chem. Soc.">
        <title>Bacterial biosynthesis and maturation of the didemnin anti-cancer agents.</title>
        <authorList>
            <person name="Xu Y."/>
            <person name="Kersten R.D."/>
            <person name="Nam S.J."/>
            <person name="Lu L."/>
            <person name="Al-Suwailem A.M."/>
            <person name="Zheng H."/>
            <person name="Fenical W."/>
            <person name="Dorrestein P.C."/>
            <person name="Moore B.S."/>
            <person name="Qian P.Y."/>
        </authorList>
    </citation>
    <scope>NUCLEOTIDE SEQUENCE [LARGE SCALE GENOMIC DNA]</scope>
    <source>
        <strain evidence="12 13">KA081020-065</strain>
    </source>
</reference>
<dbReference type="Pfam" id="PF00005">
    <property type="entry name" value="ABC_tran"/>
    <property type="match status" value="1"/>
</dbReference>
<dbReference type="GO" id="GO:0005886">
    <property type="term" value="C:plasma membrane"/>
    <property type="evidence" value="ECO:0007669"/>
    <property type="project" value="UniProtKB-SubCell"/>
</dbReference>
<dbReference type="InterPro" id="IPR036640">
    <property type="entry name" value="ABC1_TM_sf"/>
</dbReference>
<dbReference type="GO" id="GO:0034040">
    <property type="term" value="F:ATPase-coupled lipid transmembrane transporter activity"/>
    <property type="evidence" value="ECO:0007669"/>
    <property type="project" value="TreeGrafter"/>
</dbReference>
<feature type="transmembrane region" description="Helical" evidence="9">
    <location>
        <begin position="172"/>
        <end position="189"/>
    </location>
</feature>
<dbReference type="GO" id="GO:0016887">
    <property type="term" value="F:ATP hydrolysis activity"/>
    <property type="evidence" value="ECO:0007669"/>
    <property type="project" value="InterPro"/>
</dbReference>
<protein>
    <submittedName>
        <fullName evidence="12">ABC transporter ATP-binding/permease</fullName>
    </submittedName>
</protein>
<dbReference type="Gene3D" id="3.40.50.300">
    <property type="entry name" value="P-loop containing nucleotide triphosphate hydrolases"/>
    <property type="match status" value="1"/>
</dbReference>
<feature type="transmembrane region" description="Helical" evidence="9">
    <location>
        <begin position="67"/>
        <end position="85"/>
    </location>
</feature>
<organism evidence="12 13">
    <name type="scientific">Tistrella mobilis (strain KA081020-065)</name>
    <dbReference type="NCBI Taxonomy" id="1110502"/>
    <lineage>
        <taxon>Bacteria</taxon>
        <taxon>Pseudomonadati</taxon>
        <taxon>Pseudomonadota</taxon>
        <taxon>Alphaproteobacteria</taxon>
        <taxon>Geminicoccales</taxon>
        <taxon>Geminicoccaceae</taxon>
        <taxon>Tistrella</taxon>
    </lineage>
</organism>
<dbReference type="GO" id="GO:0140359">
    <property type="term" value="F:ABC-type transporter activity"/>
    <property type="evidence" value="ECO:0007669"/>
    <property type="project" value="InterPro"/>
</dbReference>
<dbReference type="Proteomes" id="UP000005258">
    <property type="component" value="Chromosome"/>
</dbReference>
<dbReference type="SMART" id="SM00382">
    <property type="entry name" value="AAA"/>
    <property type="match status" value="1"/>
</dbReference>
<evidence type="ECO:0000259" key="10">
    <source>
        <dbReference type="PROSITE" id="PS50893"/>
    </source>
</evidence>
<evidence type="ECO:0000256" key="9">
    <source>
        <dbReference type="SAM" id="Phobius"/>
    </source>
</evidence>
<dbReference type="PANTHER" id="PTHR24221:SF654">
    <property type="entry name" value="ATP-BINDING CASSETTE SUB-FAMILY B MEMBER 6"/>
    <property type="match status" value="1"/>
</dbReference>
<keyword evidence="6 12" id="KW-0067">ATP-binding</keyword>
<dbReference type="SUPFAM" id="SSF90123">
    <property type="entry name" value="ABC transporter transmembrane region"/>
    <property type="match status" value="1"/>
</dbReference>
<dbReference type="InterPro" id="IPR017871">
    <property type="entry name" value="ABC_transporter-like_CS"/>
</dbReference>
<evidence type="ECO:0000256" key="5">
    <source>
        <dbReference type="ARBA" id="ARBA00022741"/>
    </source>
</evidence>
<dbReference type="InterPro" id="IPR039421">
    <property type="entry name" value="Type_1_exporter"/>
</dbReference>
<evidence type="ECO:0000313" key="13">
    <source>
        <dbReference type="Proteomes" id="UP000005258"/>
    </source>
</evidence>
<evidence type="ECO:0000256" key="3">
    <source>
        <dbReference type="ARBA" id="ARBA00022475"/>
    </source>
</evidence>
<keyword evidence="8 9" id="KW-0472">Membrane</keyword>
<evidence type="ECO:0000259" key="11">
    <source>
        <dbReference type="PROSITE" id="PS50929"/>
    </source>
</evidence>
<feature type="transmembrane region" description="Helical" evidence="9">
    <location>
        <begin position="39"/>
        <end position="61"/>
    </location>
</feature>
<feature type="transmembrane region" description="Helical" evidence="9">
    <location>
        <begin position="143"/>
        <end position="166"/>
    </location>
</feature>
<keyword evidence="7 9" id="KW-1133">Transmembrane helix</keyword>
<dbReference type="PROSITE" id="PS00211">
    <property type="entry name" value="ABC_TRANSPORTER_1"/>
    <property type="match status" value="1"/>
</dbReference>
<feature type="domain" description="ABC transporter" evidence="10">
    <location>
        <begin position="346"/>
        <end position="581"/>
    </location>
</feature>
<name>I3TQS7_TISMK</name>
<comment type="subcellular location">
    <subcellularLocation>
        <location evidence="1">Cell membrane</location>
        <topology evidence="1">Multi-pass membrane protein</topology>
    </subcellularLocation>
</comment>
<dbReference type="InterPro" id="IPR003593">
    <property type="entry name" value="AAA+_ATPase"/>
</dbReference>
<evidence type="ECO:0000256" key="2">
    <source>
        <dbReference type="ARBA" id="ARBA00022448"/>
    </source>
</evidence>
<dbReference type="PANTHER" id="PTHR24221">
    <property type="entry name" value="ATP-BINDING CASSETTE SUB-FAMILY B"/>
    <property type="match status" value="1"/>
</dbReference>
<dbReference type="STRING" id="1110502.TMO_3277"/>
<sequence>MSDSAASSGGVSPFHRTFTRLFRAMGPHAPALRRALAELAAAAALQGAALALLAPLLTAALGGDPQAALPWFAGVCGLAAAAAVLRWRAQGFDYGGDMARATHELRTRLGAQLRRMPLERLQDRRTGEISAALLGNVDETLHYVLTVANLLLQALVTPLVAAAGLVFVDWPVAAALAAVFPLILWLTRWRRPRQGEQMRRLAEAHARSASDITEYLQGLAVLKSAGCAGERAAALDRSLTALEAVQVEDHRRAAGPNLTVASATELALLAVAGFGLWRVTAGLLDPAALAAVLVVTVRFAEPLATVTAYTVVIDLIEAALDRIDALMAVPPLPVAMKPRQPEHFDIAFEDVTFSYAAAKGPALRRVSARLPERSLTALVGPSGSGKTSFARLIQRHADPAEGRVTIGGVDLRDIAPDRLDRLVSVVFQTVHLFDDTVLANIRIGRPEADDAAVMTAARAALCDGFVSRLPEGWQTCLGEGGARLSGGERQRIAIARALLKDAPIVILDEPTAALDTESEVAVQVAIDALVRDRTVIVIAHRLSTVRGADRILVLEAGCVVQEGRHDDLVAVSGRYRALWTALTG</sequence>
<dbReference type="KEGG" id="tmo:TMO_3277"/>
<dbReference type="PROSITE" id="PS50893">
    <property type="entry name" value="ABC_TRANSPORTER_2"/>
    <property type="match status" value="1"/>
</dbReference>
<dbReference type="PROSITE" id="PS50929">
    <property type="entry name" value="ABC_TM1F"/>
    <property type="match status" value="1"/>
</dbReference>
<evidence type="ECO:0000313" key="12">
    <source>
        <dbReference type="EMBL" id="AFK55115.1"/>
    </source>
</evidence>
<keyword evidence="3" id="KW-1003">Cell membrane</keyword>
<evidence type="ECO:0000256" key="1">
    <source>
        <dbReference type="ARBA" id="ARBA00004651"/>
    </source>
</evidence>
<dbReference type="RefSeq" id="WP_014746792.1">
    <property type="nucleotide sequence ID" value="NC_017956.1"/>
</dbReference>
<keyword evidence="5" id="KW-0547">Nucleotide-binding</keyword>
<dbReference type="CDD" id="cd07346">
    <property type="entry name" value="ABC_6TM_exporters"/>
    <property type="match status" value="1"/>
</dbReference>
<keyword evidence="2" id="KW-0813">Transport</keyword>
<dbReference type="InterPro" id="IPR011527">
    <property type="entry name" value="ABC1_TM_dom"/>
</dbReference>
<dbReference type="InterPro" id="IPR003439">
    <property type="entry name" value="ABC_transporter-like_ATP-bd"/>
</dbReference>
<dbReference type="AlphaFoldDB" id="I3TQS7"/>
<dbReference type="eggNOG" id="COG1132">
    <property type="taxonomic scope" value="Bacteria"/>
</dbReference>
<dbReference type="Pfam" id="PF00664">
    <property type="entry name" value="ABC_membrane"/>
    <property type="match status" value="1"/>
</dbReference>
<evidence type="ECO:0000256" key="6">
    <source>
        <dbReference type="ARBA" id="ARBA00022840"/>
    </source>
</evidence>
<evidence type="ECO:0000256" key="7">
    <source>
        <dbReference type="ARBA" id="ARBA00022989"/>
    </source>
</evidence>
<feature type="domain" description="ABC transmembrane type-1" evidence="11">
    <location>
        <begin position="39"/>
        <end position="315"/>
    </location>
</feature>
<dbReference type="HOGENOM" id="CLU_000604_84_9_5"/>
<dbReference type="GO" id="GO:0005524">
    <property type="term" value="F:ATP binding"/>
    <property type="evidence" value="ECO:0007669"/>
    <property type="project" value="UniProtKB-KW"/>
</dbReference>
<evidence type="ECO:0000256" key="4">
    <source>
        <dbReference type="ARBA" id="ARBA00022692"/>
    </source>
</evidence>
<keyword evidence="4 9" id="KW-0812">Transmembrane</keyword>
<dbReference type="InterPro" id="IPR027417">
    <property type="entry name" value="P-loop_NTPase"/>
</dbReference>
<dbReference type="SUPFAM" id="SSF52540">
    <property type="entry name" value="P-loop containing nucleoside triphosphate hydrolases"/>
    <property type="match status" value="1"/>
</dbReference>
<gene>
    <name evidence="12" type="primary">ygaD</name>
    <name evidence="12" type="ordered locus">TMO_3277</name>
</gene>
<accession>I3TQS7</accession>
<dbReference type="PATRIC" id="fig|1110502.3.peg.3359"/>
<dbReference type="Gene3D" id="1.20.1560.10">
    <property type="entry name" value="ABC transporter type 1, transmembrane domain"/>
    <property type="match status" value="1"/>
</dbReference>
<proteinExistence type="predicted"/>
<evidence type="ECO:0000256" key="8">
    <source>
        <dbReference type="ARBA" id="ARBA00023136"/>
    </source>
</evidence>
<dbReference type="EMBL" id="CP003236">
    <property type="protein sequence ID" value="AFK55115.1"/>
    <property type="molecule type" value="Genomic_DNA"/>
</dbReference>
<dbReference type="FunFam" id="3.40.50.300:FF:000221">
    <property type="entry name" value="Multidrug ABC transporter ATP-binding protein"/>
    <property type="match status" value="1"/>
</dbReference>
<keyword evidence="13" id="KW-1185">Reference proteome</keyword>